<reference evidence="14" key="2">
    <citation type="submission" date="2025-08" db="UniProtKB">
        <authorList>
            <consortium name="RefSeq"/>
        </authorList>
    </citation>
    <scope>IDENTIFICATION</scope>
    <source>
        <tissue evidence="14">Leaf</tissue>
    </source>
</reference>
<dbReference type="InterPro" id="IPR002401">
    <property type="entry name" value="Cyt_P450_E_grp-I"/>
</dbReference>
<organism evidence="13 14">
    <name type="scientific">Rhodamnia argentea</name>
    <dbReference type="NCBI Taxonomy" id="178133"/>
    <lineage>
        <taxon>Eukaryota</taxon>
        <taxon>Viridiplantae</taxon>
        <taxon>Streptophyta</taxon>
        <taxon>Embryophyta</taxon>
        <taxon>Tracheophyta</taxon>
        <taxon>Spermatophyta</taxon>
        <taxon>Magnoliopsida</taxon>
        <taxon>eudicotyledons</taxon>
        <taxon>Gunneridae</taxon>
        <taxon>Pentapetalae</taxon>
        <taxon>rosids</taxon>
        <taxon>malvids</taxon>
        <taxon>Myrtales</taxon>
        <taxon>Myrtaceae</taxon>
        <taxon>Myrtoideae</taxon>
        <taxon>Myrteae</taxon>
        <taxon>Australasian group</taxon>
        <taxon>Rhodamnia</taxon>
    </lineage>
</organism>
<keyword evidence="4 12" id="KW-0812">Transmembrane</keyword>
<protein>
    <submittedName>
        <fullName evidence="14">Cytochrome P450 CYP82D47-like</fullName>
    </submittedName>
</protein>
<reference evidence="13" key="1">
    <citation type="submission" date="2025-05" db="UniProtKB">
        <authorList>
            <consortium name="RefSeq"/>
        </authorList>
    </citation>
    <scope>NUCLEOTIDE SEQUENCE [LARGE SCALE GENOMIC DNA]</scope>
</reference>
<keyword evidence="7 11" id="KW-0560">Oxidoreductase</keyword>
<feature type="transmembrane region" description="Helical" evidence="12">
    <location>
        <begin position="12"/>
        <end position="31"/>
    </location>
</feature>
<dbReference type="InterPro" id="IPR050651">
    <property type="entry name" value="Plant_Cytochrome_P450_Monoox"/>
</dbReference>
<keyword evidence="9 11" id="KW-0503">Monooxygenase</keyword>
<dbReference type="CDD" id="cd20654">
    <property type="entry name" value="CYP82"/>
    <property type="match status" value="1"/>
</dbReference>
<evidence type="ECO:0000256" key="3">
    <source>
        <dbReference type="ARBA" id="ARBA00022617"/>
    </source>
</evidence>
<evidence type="ECO:0000256" key="10">
    <source>
        <dbReference type="ARBA" id="ARBA00023136"/>
    </source>
</evidence>
<comment type="similarity">
    <text evidence="2 11">Belongs to the cytochrome P450 family.</text>
</comment>
<evidence type="ECO:0000256" key="5">
    <source>
        <dbReference type="ARBA" id="ARBA00022723"/>
    </source>
</evidence>
<evidence type="ECO:0000256" key="1">
    <source>
        <dbReference type="ARBA" id="ARBA00004167"/>
    </source>
</evidence>
<evidence type="ECO:0000256" key="9">
    <source>
        <dbReference type="ARBA" id="ARBA00023033"/>
    </source>
</evidence>
<dbReference type="Proteomes" id="UP000827889">
    <property type="component" value="Chromosome 1"/>
</dbReference>
<sequence length="548" mass="60389">TPSPSLSEPPCLFFTHLFAVLGVLSLLLILWRSRSSPNKPKGATLPPELPGAWPVIGHLHLLGGETPLARTLAAMADAQGPMFRIRLGVHPTTVISSREAVRECFTTHDKDLASRPKSKAGIHLGYGYAGFGFAEYGDFWREMRKITMLELLSTRRLDNLKHVQASEIDAFIKDLHALCRTDTDRVPDGSSKALVLSQSLELLTLNIIIRMIASKRYFGLSPAAPTGSSPGDDEASHLRKVIKDFMYISGFPAVSDLLPFAGWTDCVGTVKTMKRVAAELDEIVGKWVEEHKLKRRGGGATDGKEDFIDVMLAVIGEDGFAAFGHSPETLIKATVVNIIVAGSDTTSLNLTWVVSLLLNNKHVLKRAQEEMDLRVGKDKWVQDSDIESLPYLQAIVKETLRLYPPGPLSVPHEAREDCTVTGYLIPKGTRIFVNVWKLHRDPRVWSDPEKFLPERFLTNHSGVDASGQHFEFIPFGSGRRSCPGAAFALRATHLTLARLLQGFDLATPSDEPVDMTEGLGVNLPKATPLRAVLTPRLPPMLYEQLTEN</sequence>
<keyword evidence="8 11" id="KW-0408">Iron</keyword>
<keyword evidence="13" id="KW-1185">Reference proteome</keyword>
<evidence type="ECO:0000256" key="7">
    <source>
        <dbReference type="ARBA" id="ARBA00023002"/>
    </source>
</evidence>
<evidence type="ECO:0000256" key="2">
    <source>
        <dbReference type="ARBA" id="ARBA00010617"/>
    </source>
</evidence>
<evidence type="ECO:0000256" key="8">
    <source>
        <dbReference type="ARBA" id="ARBA00023004"/>
    </source>
</evidence>
<evidence type="ECO:0000256" key="11">
    <source>
        <dbReference type="RuleBase" id="RU000461"/>
    </source>
</evidence>
<dbReference type="PROSITE" id="PS00086">
    <property type="entry name" value="CYTOCHROME_P450"/>
    <property type="match status" value="1"/>
</dbReference>
<dbReference type="InterPro" id="IPR001128">
    <property type="entry name" value="Cyt_P450"/>
</dbReference>
<dbReference type="PRINTS" id="PR00385">
    <property type="entry name" value="P450"/>
</dbReference>
<keyword evidence="6 12" id="KW-1133">Transmembrane helix</keyword>
<proteinExistence type="inferred from homology"/>
<dbReference type="PANTHER" id="PTHR47947">
    <property type="entry name" value="CYTOCHROME P450 82C3-RELATED"/>
    <property type="match status" value="1"/>
</dbReference>
<keyword evidence="5 11" id="KW-0479">Metal-binding</keyword>
<dbReference type="SUPFAM" id="SSF48264">
    <property type="entry name" value="Cytochrome P450"/>
    <property type="match status" value="1"/>
</dbReference>
<dbReference type="InterPro" id="IPR036396">
    <property type="entry name" value="Cyt_P450_sf"/>
</dbReference>
<name>A0ABM3H687_9MYRT</name>
<dbReference type="InterPro" id="IPR017972">
    <property type="entry name" value="Cyt_P450_CS"/>
</dbReference>
<feature type="non-terminal residue" evidence="14">
    <location>
        <position position="1"/>
    </location>
</feature>
<keyword evidence="3 11" id="KW-0349">Heme</keyword>
<gene>
    <name evidence="14" type="primary">LOC115753375</name>
</gene>
<evidence type="ECO:0000256" key="12">
    <source>
        <dbReference type="SAM" id="Phobius"/>
    </source>
</evidence>
<dbReference type="RefSeq" id="XP_048132093.1">
    <property type="nucleotide sequence ID" value="XM_048276136.1"/>
</dbReference>
<evidence type="ECO:0000313" key="13">
    <source>
        <dbReference type="Proteomes" id="UP000827889"/>
    </source>
</evidence>
<evidence type="ECO:0000256" key="4">
    <source>
        <dbReference type="ARBA" id="ARBA00022692"/>
    </source>
</evidence>
<dbReference type="Pfam" id="PF00067">
    <property type="entry name" value="p450"/>
    <property type="match status" value="1"/>
</dbReference>
<dbReference type="GeneID" id="115753375"/>
<evidence type="ECO:0000256" key="6">
    <source>
        <dbReference type="ARBA" id="ARBA00022989"/>
    </source>
</evidence>
<evidence type="ECO:0000313" key="14">
    <source>
        <dbReference type="RefSeq" id="XP_048132093.1"/>
    </source>
</evidence>
<comment type="subcellular location">
    <subcellularLocation>
        <location evidence="1">Membrane</location>
        <topology evidence="1">Single-pass membrane protein</topology>
    </subcellularLocation>
</comment>
<dbReference type="Gene3D" id="1.10.630.10">
    <property type="entry name" value="Cytochrome P450"/>
    <property type="match status" value="1"/>
</dbReference>
<dbReference type="PRINTS" id="PR00463">
    <property type="entry name" value="EP450I"/>
</dbReference>
<dbReference type="PANTHER" id="PTHR47947:SF1">
    <property type="entry name" value="CYTOCHROME P450 82E3"/>
    <property type="match status" value="1"/>
</dbReference>
<keyword evidence="10 12" id="KW-0472">Membrane</keyword>
<accession>A0ABM3H687</accession>